<evidence type="ECO:0000259" key="8">
    <source>
        <dbReference type="PROSITE" id="PS50114"/>
    </source>
</evidence>
<comment type="similarity">
    <text evidence="1">Belongs to the type IV zinc-finger family. Class A subfamily.</text>
</comment>
<evidence type="ECO:0000256" key="3">
    <source>
        <dbReference type="ARBA" id="ARBA00022771"/>
    </source>
</evidence>
<dbReference type="AlphaFoldDB" id="A0A921UTV6"/>
<dbReference type="GO" id="GO:0043565">
    <property type="term" value="F:sequence-specific DNA binding"/>
    <property type="evidence" value="ECO:0007669"/>
    <property type="project" value="InterPro"/>
</dbReference>
<dbReference type="PROSITE" id="PS50114">
    <property type="entry name" value="GATA_ZN_FINGER_2"/>
    <property type="match status" value="1"/>
</dbReference>
<evidence type="ECO:0000256" key="2">
    <source>
        <dbReference type="ARBA" id="ARBA00022723"/>
    </source>
</evidence>
<keyword evidence="3 6" id="KW-0863">Zinc-finger</keyword>
<name>A0A921UTV6_SORBI</name>
<dbReference type="GO" id="GO:0006355">
    <property type="term" value="P:regulation of DNA-templated transcription"/>
    <property type="evidence" value="ECO:0007669"/>
    <property type="project" value="InterPro"/>
</dbReference>
<keyword evidence="4" id="KW-0862">Zinc</keyword>
<dbReference type="EMBL" id="CM027681">
    <property type="protein sequence ID" value="KAG0541466.1"/>
    <property type="molecule type" value="Genomic_DNA"/>
</dbReference>
<feature type="region of interest" description="Disordered" evidence="7">
    <location>
        <begin position="1"/>
        <end position="21"/>
    </location>
</feature>
<evidence type="ECO:0000313" key="9">
    <source>
        <dbReference type="EMBL" id="KAG0541466.1"/>
    </source>
</evidence>
<dbReference type="InterPro" id="IPR013088">
    <property type="entry name" value="Znf_NHR/GATA"/>
</dbReference>
<dbReference type="SMART" id="SM00401">
    <property type="entry name" value="ZnF_GATA"/>
    <property type="match status" value="1"/>
</dbReference>
<protein>
    <recommendedName>
        <fullName evidence="8">GATA-type domain-containing protein</fullName>
    </recommendedName>
</protein>
<keyword evidence="5" id="KW-0010">Activator</keyword>
<organism evidence="9 10">
    <name type="scientific">Sorghum bicolor</name>
    <name type="common">Sorghum</name>
    <name type="synonym">Sorghum vulgare</name>
    <dbReference type="NCBI Taxonomy" id="4558"/>
    <lineage>
        <taxon>Eukaryota</taxon>
        <taxon>Viridiplantae</taxon>
        <taxon>Streptophyta</taxon>
        <taxon>Embryophyta</taxon>
        <taxon>Tracheophyta</taxon>
        <taxon>Spermatophyta</taxon>
        <taxon>Magnoliopsida</taxon>
        <taxon>Liliopsida</taxon>
        <taxon>Poales</taxon>
        <taxon>Poaceae</taxon>
        <taxon>PACMAD clade</taxon>
        <taxon>Panicoideae</taxon>
        <taxon>Andropogonodae</taxon>
        <taxon>Andropogoneae</taxon>
        <taxon>Sorghinae</taxon>
        <taxon>Sorghum</taxon>
    </lineage>
</organism>
<feature type="non-terminal residue" evidence="9">
    <location>
        <position position="1"/>
    </location>
</feature>
<dbReference type="Proteomes" id="UP000807115">
    <property type="component" value="Chromosome 2"/>
</dbReference>
<dbReference type="InterPro" id="IPR000679">
    <property type="entry name" value="Znf_GATA"/>
</dbReference>
<evidence type="ECO:0000256" key="1">
    <source>
        <dbReference type="ARBA" id="ARBA00005694"/>
    </source>
</evidence>
<dbReference type="Pfam" id="PF00320">
    <property type="entry name" value="GATA"/>
    <property type="match status" value="1"/>
</dbReference>
<sequence>RRPQSERRQATTVPLPSDLTPTPVDRAPHLFSTLFWGYNGRSGCGTLEVERDLGGGIKWAVLAPGNEIDKLKKWCLHCGTTSTLQWRTGPLGESTLCNACVPEYRSRASPTFNQPKHSYNRLVLEYRSRESPTFDQSEHSYKHREVLKIRKKQEHPAPPKTRRRTNLHKTSLPRIIDNELLAWPVFSFLPVPDEVRPGSTSCRYLLLDDSPTWKLLFLLPPPPFQFLPLPPPPSFRFLTNCCMIHYNGSYCSSCMVCNNGLCGICWKTGLPRLGQVFDWPSFPKQHQVSDWLVILISGCQIGNWFTPTHGYQIANQFSPTHGCQIG</sequence>
<gene>
    <name evidence="9" type="ORF">BDA96_02G019200</name>
</gene>
<evidence type="ECO:0000256" key="5">
    <source>
        <dbReference type="ARBA" id="ARBA00023159"/>
    </source>
</evidence>
<evidence type="ECO:0000313" key="10">
    <source>
        <dbReference type="Proteomes" id="UP000807115"/>
    </source>
</evidence>
<dbReference type="GO" id="GO:0008270">
    <property type="term" value="F:zinc ion binding"/>
    <property type="evidence" value="ECO:0007669"/>
    <property type="project" value="UniProtKB-KW"/>
</dbReference>
<evidence type="ECO:0000256" key="7">
    <source>
        <dbReference type="SAM" id="MobiDB-lite"/>
    </source>
</evidence>
<keyword evidence="2" id="KW-0479">Metal-binding</keyword>
<dbReference type="CDD" id="cd00202">
    <property type="entry name" value="ZnF_GATA"/>
    <property type="match status" value="1"/>
</dbReference>
<reference evidence="9" key="2">
    <citation type="submission" date="2020-10" db="EMBL/GenBank/DDBJ databases">
        <authorList>
            <person name="Cooper E.A."/>
            <person name="Brenton Z.W."/>
            <person name="Flinn B.S."/>
            <person name="Jenkins J."/>
            <person name="Shu S."/>
            <person name="Flowers D."/>
            <person name="Luo F."/>
            <person name="Wang Y."/>
            <person name="Xia P."/>
            <person name="Barry K."/>
            <person name="Daum C."/>
            <person name="Lipzen A."/>
            <person name="Yoshinaga Y."/>
            <person name="Schmutz J."/>
            <person name="Saski C."/>
            <person name="Vermerris W."/>
            <person name="Kresovich S."/>
        </authorList>
    </citation>
    <scope>NUCLEOTIDE SEQUENCE</scope>
</reference>
<reference evidence="9" key="1">
    <citation type="journal article" date="2019" name="BMC Genomics">
        <title>A new reference genome for Sorghum bicolor reveals high levels of sequence similarity between sweet and grain genotypes: implications for the genetics of sugar metabolism.</title>
        <authorList>
            <person name="Cooper E.A."/>
            <person name="Brenton Z.W."/>
            <person name="Flinn B.S."/>
            <person name="Jenkins J."/>
            <person name="Shu S."/>
            <person name="Flowers D."/>
            <person name="Luo F."/>
            <person name="Wang Y."/>
            <person name="Xia P."/>
            <person name="Barry K."/>
            <person name="Daum C."/>
            <person name="Lipzen A."/>
            <person name="Yoshinaga Y."/>
            <person name="Schmutz J."/>
            <person name="Saski C."/>
            <person name="Vermerris W."/>
            <person name="Kresovich S."/>
        </authorList>
    </citation>
    <scope>NUCLEOTIDE SEQUENCE</scope>
</reference>
<dbReference type="PANTHER" id="PTHR45658:SF103">
    <property type="entry name" value="GATA TRANSCRIPTION FACTOR FAMILY PROTEIN-RELATED"/>
    <property type="match status" value="1"/>
</dbReference>
<dbReference type="SUPFAM" id="SSF57716">
    <property type="entry name" value="Glucocorticoid receptor-like (DNA-binding domain)"/>
    <property type="match status" value="1"/>
</dbReference>
<evidence type="ECO:0000256" key="6">
    <source>
        <dbReference type="PROSITE-ProRule" id="PRU00094"/>
    </source>
</evidence>
<evidence type="ECO:0000256" key="4">
    <source>
        <dbReference type="ARBA" id="ARBA00022833"/>
    </source>
</evidence>
<proteinExistence type="inferred from homology"/>
<dbReference type="Gene3D" id="3.30.50.10">
    <property type="entry name" value="Erythroid Transcription Factor GATA-1, subunit A"/>
    <property type="match status" value="1"/>
</dbReference>
<dbReference type="PANTHER" id="PTHR45658">
    <property type="entry name" value="GATA TRANSCRIPTION FACTOR"/>
    <property type="match status" value="1"/>
</dbReference>
<dbReference type="PROSITE" id="PS00344">
    <property type="entry name" value="GATA_ZN_FINGER_1"/>
    <property type="match status" value="1"/>
</dbReference>
<feature type="domain" description="GATA-type" evidence="8">
    <location>
        <begin position="75"/>
        <end position="100"/>
    </location>
</feature>
<accession>A0A921UTV6</accession>
<comment type="caution">
    <text evidence="9">The sequence shown here is derived from an EMBL/GenBank/DDBJ whole genome shotgun (WGS) entry which is preliminary data.</text>
</comment>
<dbReference type="InterPro" id="IPR051140">
    <property type="entry name" value="GATA_TF"/>
</dbReference>